<dbReference type="InterPro" id="IPR050661">
    <property type="entry name" value="BglG_antiterminators"/>
</dbReference>
<evidence type="ECO:0000256" key="1">
    <source>
        <dbReference type="ARBA" id="ARBA00022737"/>
    </source>
</evidence>
<dbReference type="GO" id="GO:0006355">
    <property type="term" value="P:regulation of DNA-templated transcription"/>
    <property type="evidence" value="ECO:0007669"/>
    <property type="project" value="InterPro"/>
</dbReference>
<dbReference type="GeneID" id="90543407"/>
<dbReference type="RefSeq" id="WP_051196246.1">
    <property type="nucleotide sequence ID" value="NZ_BAAACD010000010.1"/>
</dbReference>
<dbReference type="Gene3D" id="1.10.1790.10">
    <property type="entry name" value="PRD domain"/>
    <property type="match status" value="2"/>
</dbReference>
<evidence type="ECO:0000313" key="3">
    <source>
        <dbReference type="EMBL" id="PWL53956.1"/>
    </source>
</evidence>
<dbReference type="PROSITE" id="PS51372">
    <property type="entry name" value="PRD_2"/>
    <property type="match status" value="2"/>
</dbReference>
<keyword evidence="5" id="KW-1185">Reference proteome</keyword>
<gene>
    <name evidence="3" type="ORF">DBY38_06050</name>
    <name evidence="4" type="ORF">SAMN04487885_13322</name>
</gene>
<feature type="domain" description="PRD" evidence="2">
    <location>
        <begin position="70"/>
        <end position="175"/>
    </location>
</feature>
<reference evidence="3 6" key="2">
    <citation type="submission" date="2018-03" db="EMBL/GenBank/DDBJ databases">
        <title>The uncultured portion of the human microbiome is neutrally assembled.</title>
        <authorList>
            <person name="Jeraldo P."/>
            <person name="Boardman L."/>
            <person name="White B.A."/>
            <person name="Nelson H."/>
            <person name="Goldenfeld N."/>
            <person name="Chia N."/>
        </authorList>
    </citation>
    <scope>NUCLEOTIDE SEQUENCE [LARGE SCALE GENOMIC DNA]</scope>
    <source>
        <strain evidence="3">CIM:MAG 903</strain>
    </source>
</reference>
<keyword evidence="1" id="KW-0677">Repeat</keyword>
<proteinExistence type="predicted"/>
<dbReference type="eggNOG" id="COG3711">
    <property type="taxonomic scope" value="Bacteria"/>
</dbReference>
<dbReference type="InterPro" id="IPR036634">
    <property type="entry name" value="PRD_sf"/>
</dbReference>
<dbReference type="PANTHER" id="PTHR30185">
    <property type="entry name" value="CRYPTIC BETA-GLUCOSIDE BGL OPERON ANTITERMINATOR"/>
    <property type="match status" value="1"/>
</dbReference>
<dbReference type="Pfam" id="PF00874">
    <property type="entry name" value="PRD"/>
    <property type="match status" value="2"/>
</dbReference>
<dbReference type="Proteomes" id="UP000246114">
    <property type="component" value="Unassembled WGS sequence"/>
</dbReference>
<dbReference type="SUPFAM" id="SSF50151">
    <property type="entry name" value="SacY-like RNA-binding domain"/>
    <property type="match status" value="1"/>
</dbReference>
<dbReference type="SMART" id="SM01061">
    <property type="entry name" value="CAT_RBD"/>
    <property type="match status" value="1"/>
</dbReference>
<dbReference type="AlphaFoldDB" id="A0A1I2PV75"/>
<protein>
    <submittedName>
        <fullName evidence="3">PRD domain-containing protein</fullName>
    </submittedName>
    <submittedName>
        <fullName evidence="4">Transcriptional antiterminator, BglG family</fullName>
    </submittedName>
</protein>
<sequence length="288" mass="33738">MKNSYKIVRLINNNVVMCKDKEDKRCMLIGKGIGFKKQPQDIIRDLTNVEKVYYLVDENNAKAYSSIVESTKSEVIGAVEEAITLIESYTQKPLNESIHVTLLDHINFAISRIENKINIKNPLIHEIKFLYTEEFLIAEKVIEFLNDKLKIEFPYDEVGFVTMHIHAAITEKKIEETSMANEILSDILHFLDKNLGHKIQRNSLEYFRFLTHLRFSIDRAMNGKNVENLLIDTIKEKFENSYNLAERLSVYIYEKYKIYFNDGEIGYIALHLQNILNEREQNKYTSVL</sequence>
<dbReference type="SUPFAM" id="SSF63520">
    <property type="entry name" value="PTS-regulatory domain, PRD"/>
    <property type="match status" value="2"/>
</dbReference>
<dbReference type="Pfam" id="PF03123">
    <property type="entry name" value="CAT_RBD"/>
    <property type="match status" value="1"/>
</dbReference>
<evidence type="ECO:0000259" key="2">
    <source>
        <dbReference type="PROSITE" id="PS51372"/>
    </source>
</evidence>
<dbReference type="Gene3D" id="2.30.24.10">
    <property type="entry name" value="CAT RNA-binding domain"/>
    <property type="match status" value="1"/>
</dbReference>
<dbReference type="InterPro" id="IPR036650">
    <property type="entry name" value="CAT_RNA-bd_dom_sf"/>
</dbReference>
<evidence type="ECO:0000313" key="6">
    <source>
        <dbReference type="Proteomes" id="UP000246114"/>
    </source>
</evidence>
<feature type="domain" description="PRD" evidence="2">
    <location>
        <begin position="176"/>
        <end position="282"/>
    </location>
</feature>
<dbReference type="OrthoDB" id="9813552at2"/>
<dbReference type="InterPro" id="IPR011608">
    <property type="entry name" value="PRD"/>
</dbReference>
<reference evidence="4 5" key="1">
    <citation type="submission" date="2016-10" db="EMBL/GenBank/DDBJ databases">
        <authorList>
            <person name="de Groot N.N."/>
        </authorList>
    </citation>
    <scope>NUCLEOTIDE SEQUENCE [LARGE SCALE GENOMIC DNA]</scope>
    <source>
        <strain evidence="4 5">NLAE-zl-G419</strain>
    </source>
</reference>
<dbReference type="Proteomes" id="UP000182135">
    <property type="component" value="Unassembled WGS sequence"/>
</dbReference>
<evidence type="ECO:0000313" key="4">
    <source>
        <dbReference type="EMBL" id="SFG19974.1"/>
    </source>
</evidence>
<dbReference type="GO" id="GO:0003723">
    <property type="term" value="F:RNA binding"/>
    <property type="evidence" value="ECO:0007669"/>
    <property type="project" value="InterPro"/>
</dbReference>
<dbReference type="EMBL" id="FOOE01000033">
    <property type="protein sequence ID" value="SFG19974.1"/>
    <property type="molecule type" value="Genomic_DNA"/>
</dbReference>
<evidence type="ECO:0000313" key="5">
    <source>
        <dbReference type="Proteomes" id="UP000182135"/>
    </source>
</evidence>
<dbReference type="EMBL" id="QAMZ01000029">
    <property type="protein sequence ID" value="PWL53956.1"/>
    <property type="molecule type" value="Genomic_DNA"/>
</dbReference>
<organism evidence="4 5">
    <name type="scientific">Clostridium cadaveris</name>
    <dbReference type="NCBI Taxonomy" id="1529"/>
    <lineage>
        <taxon>Bacteria</taxon>
        <taxon>Bacillati</taxon>
        <taxon>Bacillota</taxon>
        <taxon>Clostridia</taxon>
        <taxon>Eubacteriales</taxon>
        <taxon>Clostridiaceae</taxon>
        <taxon>Clostridium</taxon>
    </lineage>
</organism>
<dbReference type="PANTHER" id="PTHR30185:SF16">
    <property type="entry name" value="PROTEIN GLCT"/>
    <property type="match status" value="1"/>
</dbReference>
<dbReference type="STRING" id="1529.SAMN04487885_13322"/>
<dbReference type="InterPro" id="IPR004341">
    <property type="entry name" value="CAT_RNA-bd_dom"/>
</dbReference>
<accession>A0A1I2PV75</accession>
<name>A0A1I2PV75_9CLOT</name>